<dbReference type="KEGG" id="tfl:RPIT_12000"/>
<dbReference type="InterPro" id="IPR046335">
    <property type="entry name" value="LacI/GalR-like_sensor"/>
</dbReference>
<dbReference type="GO" id="GO:0003700">
    <property type="term" value="F:DNA-binding transcription factor activity"/>
    <property type="evidence" value="ECO:0007669"/>
    <property type="project" value="TreeGrafter"/>
</dbReference>
<dbReference type="AlphaFoldDB" id="A0A1Q2CH81"/>
<dbReference type="Pfam" id="PF13377">
    <property type="entry name" value="Peripla_BP_3"/>
    <property type="match status" value="1"/>
</dbReference>
<reference evidence="2 3" key="1">
    <citation type="journal article" date="2016" name="Int. J. Syst. Evol. Microbiol.">
        <title>Tessaracoccus flavus sp. nov., isolated from the drainage system of a lindane-producing factory.</title>
        <authorList>
            <person name="Kumari R."/>
            <person name="Singh P."/>
            <person name="Schumann P."/>
            <person name="Lal R."/>
        </authorList>
    </citation>
    <scope>NUCLEOTIDE SEQUENCE [LARGE SCALE GENOMIC DNA]</scope>
    <source>
        <strain evidence="2 3">RP1T</strain>
    </source>
</reference>
<sequence length="349" mass="36929">MREVASVSGVAIKTVSRVMRGEPNVAPATAERVRKTARDLGYVMHKQASDLRRLDGSPGAIGLLLSSVGNAFDSKVHRAIERVANEAGMITLAASTEDDPAVELERLEGFVARRLDGLVLMTVRADHDLLVREIERGFPVVLVDRPANDLDCDTVTSDNAQGILAAVDHVRSRGHERIAFLANVQTISTSRERAAAFRSATQDLVGCSAITGLTTETEVIAAVEGLMSAEAPPTAIISGRNDISIATVRALQRLGLEETVALVGFDEVPLADLIRPGLTVIAQDPDAMGELAARRLLARIRGEELPAEHVTVPTRLIARGSGEIRPPARQADDGLAAQASGASGIGSPL</sequence>
<gene>
    <name evidence="2" type="ORF">RPIT_12000</name>
</gene>
<accession>A0A1Q2CH81</accession>
<keyword evidence="3" id="KW-1185">Reference proteome</keyword>
<dbReference type="SUPFAM" id="SSF47413">
    <property type="entry name" value="lambda repressor-like DNA-binding domains"/>
    <property type="match status" value="1"/>
</dbReference>
<dbReference type="PANTHER" id="PTHR30146">
    <property type="entry name" value="LACI-RELATED TRANSCRIPTIONAL REPRESSOR"/>
    <property type="match status" value="1"/>
</dbReference>
<dbReference type="Proteomes" id="UP000188324">
    <property type="component" value="Chromosome"/>
</dbReference>
<dbReference type="InterPro" id="IPR028082">
    <property type="entry name" value="Peripla_BP_I"/>
</dbReference>
<dbReference type="PROSITE" id="PS50932">
    <property type="entry name" value="HTH_LACI_2"/>
    <property type="match status" value="1"/>
</dbReference>
<feature type="region of interest" description="Disordered" evidence="1">
    <location>
        <begin position="319"/>
        <end position="349"/>
    </location>
</feature>
<organism evidence="2 3">
    <name type="scientific">Tessaracoccus flavus</name>
    <dbReference type="NCBI Taxonomy" id="1610493"/>
    <lineage>
        <taxon>Bacteria</taxon>
        <taxon>Bacillati</taxon>
        <taxon>Actinomycetota</taxon>
        <taxon>Actinomycetes</taxon>
        <taxon>Propionibacteriales</taxon>
        <taxon>Propionibacteriaceae</taxon>
        <taxon>Tessaracoccus</taxon>
    </lineage>
</organism>
<evidence type="ECO:0000313" key="2">
    <source>
        <dbReference type="EMBL" id="AQP45433.1"/>
    </source>
</evidence>
<dbReference type="GO" id="GO:0000976">
    <property type="term" value="F:transcription cis-regulatory region binding"/>
    <property type="evidence" value="ECO:0007669"/>
    <property type="project" value="TreeGrafter"/>
</dbReference>
<dbReference type="Gene3D" id="3.40.50.2300">
    <property type="match status" value="2"/>
</dbReference>
<evidence type="ECO:0000256" key="1">
    <source>
        <dbReference type="SAM" id="MobiDB-lite"/>
    </source>
</evidence>
<dbReference type="EMBL" id="CP019605">
    <property type="protein sequence ID" value="AQP45433.1"/>
    <property type="molecule type" value="Genomic_DNA"/>
</dbReference>
<dbReference type="PANTHER" id="PTHR30146:SF109">
    <property type="entry name" value="HTH-TYPE TRANSCRIPTIONAL REGULATOR GALS"/>
    <property type="match status" value="1"/>
</dbReference>
<protein>
    <submittedName>
        <fullName evidence="2">Uncharacterized protein</fullName>
    </submittedName>
</protein>
<evidence type="ECO:0000313" key="3">
    <source>
        <dbReference type="Proteomes" id="UP000188324"/>
    </source>
</evidence>
<dbReference type="STRING" id="1610493.RPIT_12000"/>
<proteinExistence type="predicted"/>
<dbReference type="InterPro" id="IPR010982">
    <property type="entry name" value="Lambda_DNA-bd_dom_sf"/>
</dbReference>
<name>A0A1Q2CH81_9ACTN</name>
<dbReference type="SUPFAM" id="SSF53822">
    <property type="entry name" value="Periplasmic binding protein-like I"/>
    <property type="match status" value="1"/>
</dbReference>
<dbReference type="SMART" id="SM00354">
    <property type="entry name" value="HTH_LACI"/>
    <property type="match status" value="1"/>
</dbReference>
<dbReference type="Pfam" id="PF00356">
    <property type="entry name" value="LacI"/>
    <property type="match status" value="1"/>
</dbReference>
<dbReference type="CDD" id="cd06267">
    <property type="entry name" value="PBP1_LacI_sugar_binding-like"/>
    <property type="match status" value="1"/>
</dbReference>
<dbReference type="Gene3D" id="1.10.260.40">
    <property type="entry name" value="lambda repressor-like DNA-binding domains"/>
    <property type="match status" value="1"/>
</dbReference>
<dbReference type="CDD" id="cd01392">
    <property type="entry name" value="HTH_LacI"/>
    <property type="match status" value="1"/>
</dbReference>
<dbReference type="InterPro" id="IPR000843">
    <property type="entry name" value="HTH_LacI"/>
</dbReference>
<feature type="compositionally biased region" description="Low complexity" evidence="1">
    <location>
        <begin position="333"/>
        <end position="342"/>
    </location>
</feature>